<keyword evidence="8" id="KW-1185">Reference proteome</keyword>
<dbReference type="AlphaFoldDB" id="A0A1W1WC23"/>
<sequence length="483" mass="53766">MTRKHSSTLGRLGWLSLSKLLQSLMSFVAISYLARVLGPTSFGILGFATSLVSYFVLLGSLGLPLLAMRESALSRELGASIGQMIPVMMTLAVLSYLLLLALLPALHLLGTQEVVVKILGWQIIINALSLSWALSAAGLTNISAWAYITGTSFRVALIILFIHSQRNLTIVPFLTLFGAGITVLWQWIGVRQRTQILWQMSWHKTWRMIKQALPLSASSVMTQIYNSVDTILLGYWINMQTVGYYNAAYRIPLFLASFTTVYSQILLPSATRLYEQHPEALTNRLSESLSYAAIVVIPTAVGGSVLAGPIIAAIYQHHFQPATVPFAILLWAWATVFTTLHYGNILIAIRHEKAFAHGVLWGAVINLTLNVILIPIWGQIGSALAILFTELFILVYLMTKIFRVLGPYYPNISRLFRTILSALFMGGFLRWVNPYRSVFVSIPLAMMVYALMLVMTKALTRKDWYTLSQLVRNHTPSPPSSMP</sequence>
<feature type="transmembrane region" description="Helical" evidence="6">
    <location>
        <begin position="383"/>
        <end position="402"/>
    </location>
</feature>
<keyword evidence="2" id="KW-1003">Cell membrane</keyword>
<feature type="transmembrane region" description="Helical" evidence="6">
    <location>
        <begin position="118"/>
        <end position="137"/>
    </location>
</feature>
<organism evidence="7 8">
    <name type="scientific">Sulfobacillus thermosulfidooxidans (strain DSM 9293 / VKM B-1269 / AT-1)</name>
    <dbReference type="NCBI Taxonomy" id="929705"/>
    <lineage>
        <taxon>Bacteria</taxon>
        <taxon>Bacillati</taxon>
        <taxon>Bacillota</taxon>
        <taxon>Clostridia</taxon>
        <taxon>Eubacteriales</taxon>
        <taxon>Clostridiales Family XVII. Incertae Sedis</taxon>
        <taxon>Sulfobacillus</taxon>
    </lineage>
</organism>
<dbReference type="PANTHER" id="PTHR30250">
    <property type="entry name" value="PST FAMILY PREDICTED COLANIC ACID TRANSPORTER"/>
    <property type="match status" value="1"/>
</dbReference>
<protein>
    <submittedName>
        <fullName evidence="7">Membrane protein involved in the export of O-antigen and teichoic acid</fullName>
    </submittedName>
</protein>
<name>A0A1W1WC23_SULTA</name>
<evidence type="ECO:0000256" key="2">
    <source>
        <dbReference type="ARBA" id="ARBA00022475"/>
    </source>
</evidence>
<evidence type="ECO:0000313" key="8">
    <source>
        <dbReference type="Proteomes" id="UP000192660"/>
    </source>
</evidence>
<dbReference type="PANTHER" id="PTHR30250:SF11">
    <property type="entry name" value="O-ANTIGEN TRANSPORTER-RELATED"/>
    <property type="match status" value="1"/>
</dbReference>
<dbReference type="InterPro" id="IPR050833">
    <property type="entry name" value="Poly_Biosynth_Transport"/>
</dbReference>
<feature type="transmembrane region" description="Helical" evidence="6">
    <location>
        <begin position="170"/>
        <end position="190"/>
    </location>
</feature>
<reference evidence="8" key="1">
    <citation type="submission" date="2017-04" db="EMBL/GenBank/DDBJ databases">
        <authorList>
            <person name="Varghese N."/>
            <person name="Submissions S."/>
        </authorList>
    </citation>
    <scope>NUCLEOTIDE SEQUENCE [LARGE SCALE GENOMIC DNA]</scope>
    <source>
        <strain evidence="8">DSM 9293</strain>
    </source>
</reference>
<evidence type="ECO:0000256" key="5">
    <source>
        <dbReference type="ARBA" id="ARBA00023136"/>
    </source>
</evidence>
<evidence type="ECO:0000256" key="1">
    <source>
        <dbReference type="ARBA" id="ARBA00004651"/>
    </source>
</evidence>
<proteinExistence type="predicted"/>
<keyword evidence="5 6" id="KW-0472">Membrane</keyword>
<accession>A0A1W1WC23</accession>
<feature type="transmembrane region" description="Helical" evidence="6">
    <location>
        <begin position="87"/>
        <end position="106"/>
    </location>
</feature>
<keyword evidence="3 6" id="KW-0812">Transmembrane</keyword>
<feature type="transmembrane region" description="Helical" evidence="6">
    <location>
        <begin position="40"/>
        <end position="66"/>
    </location>
</feature>
<dbReference type="Pfam" id="PF01943">
    <property type="entry name" value="Polysacc_synt"/>
    <property type="match status" value="1"/>
</dbReference>
<dbReference type="OrthoDB" id="9815702at2"/>
<feature type="transmembrane region" description="Helical" evidence="6">
    <location>
        <begin position="438"/>
        <end position="459"/>
    </location>
</feature>
<feature type="transmembrane region" description="Helical" evidence="6">
    <location>
        <begin position="326"/>
        <end position="347"/>
    </location>
</feature>
<dbReference type="Proteomes" id="UP000192660">
    <property type="component" value="Unassembled WGS sequence"/>
</dbReference>
<evidence type="ECO:0000256" key="6">
    <source>
        <dbReference type="SAM" id="Phobius"/>
    </source>
</evidence>
<dbReference type="InterPro" id="IPR002797">
    <property type="entry name" value="Polysacc_synth"/>
</dbReference>
<dbReference type="STRING" id="28034.BFX07_14720"/>
<evidence type="ECO:0000256" key="3">
    <source>
        <dbReference type="ARBA" id="ARBA00022692"/>
    </source>
</evidence>
<comment type="subcellular location">
    <subcellularLocation>
        <location evidence="1">Cell membrane</location>
        <topology evidence="1">Multi-pass membrane protein</topology>
    </subcellularLocation>
</comment>
<feature type="transmembrane region" description="Helical" evidence="6">
    <location>
        <begin position="288"/>
        <end position="314"/>
    </location>
</feature>
<dbReference type="EMBL" id="FWWY01000001">
    <property type="protein sequence ID" value="SMC03844.1"/>
    <property type="molecule type" value="Genomic_DNA"/>
</dbReference>
<evidence type="ECO:0000313" key="7">
    <source>
        <dbReference type="EMBL" id="SMC03844.1"/>
    </source>
</evidence>
<feature type="transmembrane region" description="Helical" evidence="6">
    <location>
        <begin position="12"/>
        <end position="34"/>
    </location>
</feature>
<dbReference type="GO" id="GO:0005886">
    <property type="term" value="C:plasma membrane"/>
    <property type="evidence" value="ECO:0007669"/>
    <property type="project" value="UniProtKB-SubCell"/>
</dbReference>
<keyword evidence="4 6" id="KW-1133">Transmembrane helix</keyword>
<feature type="transmembrane region" description="Helical" evidence="6">
    <location>
        <begin position="359"/>
        <end position="377"/>
    </location>
</feature>
<dbReference type="RefSeq" id="WP_020375340.1">
    <property type="nucleotide sequence ID" value="NZ_FWWY01000001.1"/>
</dbReference>
<feature type="transmembrane region" description="Helical" evidence="6">
    <location>
        <begin position="144"/>
        <end position="164"/>
    </location>
</feature>
<evidence type="ECO:0000256" key="4">
    <source>
        <dbReference type="ARBA" id="ARBA00022989"/>
    </source>
</evidence>
<feature type="transmembrane region" description="Helical" evidence="6">
    <location>
        <begin position="414"/>
        <end position="432"/>
    </location>
</feature>
<dbReference type="CDD" id="cd13128">
    <property type="entry name" value="MATE_Wzx_like"/>
    <property type="match status" value="1"/>
</dbReference>
<gene>
    <name evidence="7" type="ORF">SAMN00768000_1306</name>
</gene>